<dbReference type="Proteomes" id="UP000288168">
    <property type="component" value="Unassembled WGS sequence"/>
</dbReference>
<dbReference type="SMART" id="SM00066">
    <property type="entry name" value="GAL4"/>
    <property type="match status" value="1"/>
</dbReference>
<dbReference type="GO" id="GO:0008270">
    <property type="term" value="F:zinc ion binding"/>
    <property type="evidence" value="ECO:0007669"/>
    <property type="project" value="InterPro"/>
</dbReference>
<dbReference type="Pfam" id="PF00172">
    <property type="entry name" value="Zn_clus"/>
    <property type="match status" value="1"/>
</dbReference>
<comment type="caution">
    <text evidence="4">The sequence shown here is derived from an EMBL/GenBank/DDBJ whole genome shotgun (WGS) entry which is preliminary data.</text>
</comment>
<dbReference type="PROSITE" id="PS50048">
    <property type="entry name" value="ZN2_CY6_FUNGAL_2"/>
    <property type="match status" value="1"/>
</dbReference>
<dbReference type="InterPro" id="IPR036864">
    <property type="entry name" value="Zn2-C6_fun-type_DNA-bd_sf"/>
</dbReference>
<proteinExistence type="predicted"/>
<evidence type="ECO:0000256" key="1">
    <source>
        <dbReference type="ARBA" id="ARBA00023242"/>
    </source>
</evidence>
<feature type="region of interest" description="Disordered" evidence="2">
    <location>
        <begin position="84"/>
        <end position="112"/>
    </location>
</feature>
<protein>
    <recommendedName>
        <fullName evidence="3">Zn(2)-C6 fungal-type domain-containing protein</fullName>
    </recommendedName>
</protein>
<dbReference type="GO" id="GO:0006351">
    <property type="term" value="P:DNA-templated transcription"/>
    <property type="evidence" value="ECO:0007669"/>
    <property type="project" value="InterPro"/>
</dbReference>
<accession>A0A428P9W3</accession>
<evidence type="ECO:0000313" key="4">
    <source>
        <dbReference type="EMBL" id="RSL49814.1"/>
    </source>
</evidence>
<feature type="domain" description="Zn(2)-C6 fungal-type" evidence="3">
    <location>
        <begin position="21"/>
        <end position="51"/>
    </location>
</feature>
<organism evidence="4 5">
    <name type="scientific">Fusarium duplospermum</name>
    <dbReference type="NCBI Taxonomy" id="1325734"/>
    <lineage>
        <taxon>Eukaryota</taxon>
        <taxon>Fungi</taxon>
        <taxon>Dikarya</taxon>
        <taxon>Ascomycota</taxon>
        <taxon>Pezizomycotina</taxon>
        <taxon>Sordariomycetes</taxon>
        <taxon>Hypocreomycetidae</taxon>
        <taxon>Hypocreales</taxon>
        <taxon>Nectriaceae</taxon>
        <taxon>Fusarium</taxon>
        <taxon>Fusarium solani species complex</taxon>
    </lineage>
</organism>
<dbReference type="EMBL" id="NKCI01000173">
    <property type="protein sequence ID" value="RSL49814.1"/>
    <property type="molecule type" value="Genomic_DNA"/>
</dbReference>
<dbReference type="STRING" id="1325734.A0A428P9W3"/>
<sequence length="659" mass="74427">MSSTSFPTSQYFPPRRRVWQACTNCRARKTRCDAAKPKCSLCVTQNVACVYRDSQQPKIEANTLILLERIQLLEDRIFAVPGFSGGRHENEAHQPPGAGWQGDGGNDAPEMEQQDSQILIPLSHTACANHVFNWPIVRQLLSDIAPTRTSHGNVLSTEATDIFFQRKPDQEPKPFPPESWRISGFGDSFERYRYMLDSYFAEVNVFFPLLSHDEMLDVLHRVSGPEGYDEESGHTVSPARYCLLLLVLCLGDLAPRKRPVRSAEIGEESQDSSAEPPYVQLWQKAQLLMGHISSDLTLEATQCAMLASIYMGARGQVSDSFHWAHATAVKCEALAKGTLIGSNENDVFSEAFRRLYWVAFIFEGDFVSEISITLPSGIARYEDLVPYPIQGAPGGKSTETAIPRPDYASLDPAEELVAFQISTNAAIRRFLNHVNSVVYDSKDHFRMTRTNYANWLLRTTDDLWSYHSTIYRNLPDVLLSRSEEQHLPGEEASPGTSRRLGNHAWNIVRLQGRYYAGQYIVHRPFIEYVLLNVGHFHTHPCREAILERCRMCLEGCKGFIGVFDTNPVNRITCLFASGMVTFTMVMILRIATFCNVLREILPGDIEETILVGKRNLRKFEVSVEEFGWHLEVLEKLDAACRERGWLLDSGKGSAEKNVF</sequence>
<dbReference type="PROSITE" id="PS00463">
    <property type="entry name" value="ZN2_CY6_FUNGAL_1"/>
    <property type="match status" value="1"/>
</dbReference>
<reference evidence="4 5" key="1">
    <citation type="submission" date="2017-06" db="EMBL/GenBank/DDBJ databases">
        <title>Comparative genomic analysis of Ambrosia Fusariam Clade fungi.</title>
        <authorList>
            <person name="Stajich J.E."/>
            <person name="Carrillo J."/>
            <person name="Kijimoto T."/>
            <person name="Eskalen A."/>
            <person name="O'Donnell K."/>
            <person name="Kasson M."/>
        </authorList>
    </citation>
    <scope>NUCLEOTIDE SEQUENCE [LARGE SCALE GENOMIC DNA]</scope>
    <source>
        <strain evidence="4 5">NRRL62584</strain>
    </source>
</reference>
<dbReference type="GO" id="GO:0000981">
    <property type="term" value="F:DNA-binding transcription factor activity, RNA polymerase II-specific"/>
    <property type="evidence" value="ECO:0007669"/>
    <property type="project" value="InterPro"/>
</dbReference>
<dbReference type="AlphaFoldDB" id="A0A428P9W3"/>
<dbReference type="GO" id="GO:0003677">
    <property type="term" value="F:DNA binding"/>
    <property type="evidence" value="ECO:0007669"/>
    <property type="project" value="InterPro"/>
</dbReference>
<dbReference type="PANTHER" id="PTHR47785:SF4">
    <property type="entry name" value="ZN(II)2CYS6 TRANSCRIPTION FACTOR (EUROFUNG)"/>
    <property type="match status" value="1"/>
</dbReference>
<dbReference type="Gene3D" id="4.10.240.10">
    <property type="entry name" value="Zn(2)-C6 fungal-type DNA-binding domain"/>
    <property type="match status" value="1"/>
</dbReference>
<dbReference type="OrthoDB" id="10261408at2759"/>
<gene>
    <name evidence="4" type="ORF">CEP54_012223</name>
</gene>
<keyword evidence="1" id="KW-0539">Nucleus</keyword>
<evidence type="ECO:0000259" key="3">
    <source>
        <dbReference type="PROSITE" id="PS50048"/>
    </source>
</evidence>
<dbReference type="CDD" id="cd12148">
    <property type="entry name" value="fungal_TF_MHR"/>
    <property type="match status" value="1"/>
</dbReference>
<dbReference type="InterPro" id="IPR001138">
    <property type="entry name" value="Zn2Cys6_DnaBD"/>
</dbReference>
<evidence type="ECO:0000313" key="5">
    <source>
        <dbReference type="Proteomes" id="UP000288168"/>
    </source>
</evidence>
<dbReference type="PANTHER" id="PTHR47785">
    <property type="entry name" value="ZN(II)2CYS6 TRANSCRIPTION FACTOR (EUROFUNG)-RELATED-RELATED"/>
    <property type="match status" value="1"/>
</dbReference>
<dbReference type="InterPro" id="IPR053181">
    <property type="entry name" value="EcdB-like_regulator"/>
</dbReference>
<dbReference type="SUPFAM" id="SSF57701">
    <property type="entry name" value="Zn2/Cys6 DNA-binding domain"/>
    <property type="match status" value="1"/>
</dbReference>
<keyword evidence="5" id="KW-1185">Reference proteome</keyword>
<evidence type="ECO:0000256" key="2">
    <source>
        <dbReference type="SAM" id="MobiDB-lite"/>
    </source>
</evidence>
<dbReference type="CDD" id="cd00067">
    <property type="entry name" value="GAL4"/>
    <property type="match status" value="1"/>
</dbReference>
<name>A0A428P9W3_9HYPO</name>